<name>A0A6A6KP57_HEVBR</name>
<protein>
    <submittedName>
        <fullName evidence="1">Uncharacterized protein</fullName>
    </submittedName>
</protein>
<accession>A0A6A6KP57</accession>
<dbReference type="AlphaFoldDB" id="A0A6A6KP57"/>
<sequence length="156" mass="17345">MADKRESSVMESNMANLAASDDKDEVLLLVTAGMGVRTMFTQPFAGSSQNGRWVGTYTSAVASCRIMGPNPCSSLWLYVKVVVHKPLKHLKKVQKSDGSLRAVQFKYKGFPISVSSTDIHNERFCEQLLTSSGVVERAWGVWLRAPTRQSMEKEED</sequence>
<proteinExistence type="predicted"/>
<keyword evidence="2" id="KW-1185">Reference proteome</keyword>
<evidence type="ECO:0000313" key="2">
    <source>
        <dbReference type="Proteomes" id="UP000467840"/>
    </source>
</evidence>
<gene>
    <name evidence="1" type="ORF">GH714_013474</name>
</gene>
<dbReference type="Proteomes" id="UP000467840">
    <property type="component" value="Chromosome 2"/>
</dbReference>
<reference evidence="1 2" key="1">
    <citation type="journal article" date="2020" name="Mol. Plant">
        <title>The Chromosome-Based Rubber Tree Genome Provides New Insights into Spurge Genome Evolution and Rubber Biosynthesis.</title>
        <authorList>
            <person name="Liu J."/>
            <person name="Shi C."/>
            <person name="Shi C.C."/>
            <person name="Li W."/>
            <person name="Zhang Q.J."/>
            <person name="Zhang Y."/>
            <person name="Li K."/>
            <person name="Lu H.F."/>
            <person name="Shi C."/>
            <person name="Zhu S.T."/>
            <person name="Xiao Z.Y."/>
            <person name="Nan H."/>
            <person name="Yue Y."/>
            <person name="Zhu X.G."/>
            <person name="Wu Y."/>
            <person name="Hong X.N."/>
            <person name="Fan G.Y."/>
            <person name="Tong Y."/>
            <person name="Zhang D."/>
            <person name="Mao C.L."/>
            <person name="Liu Y.L."/>
            <person name="Hao S.J."/>
            <person name="Liu W.Q."/>
            <person name="Lv M.Q."/>
            <person name="Zhang H.B."/>
            <person name="Liu Y."/>
            <person name="Hu-Tang G.R."/>
            <person name="Wang J.P."/>
            <person name="Wang J.H."/>
            <person name="Sun Y.H."/>
            <person name="Ni S.B."/>
            <person name="Chen W.B."/>
            <person name="Zhang X.C."/>
            <person name="Jiao Y.N."/>
            <person name="Eichler E.E."/>
            <person name="Li G.H."/>
            <person name="Liu X."/>
            <person name="Gao L.Z."/>
        </authorList>
    </citation>
    <scope>NUCLEOTIDE SEQUENCE [LARGE SCALE GENOMIC DNA]</scope>
    <source>
        <strain evidence="2">cv. GT1</strain>
        <tissue evidence="1">Leaf</tissue>
    </source>
</reference>
<dbReference type="EMBL" id="JAAGAX010000015">
    <property type="protein sequence ID" value="KAF2290467.1"/>
    <property type="molecule type" value="Genomic_DNA"/>
</dbReference>
<evidence type="ECO:0000313" key="1">
    <source>
        <dbReference type="EMBL" id="KAF2290467.1"/>
    </source>
</evidence>
<comment type="caution">
    <text evidence="1">The sequence shown here is derived from an EMBL/GenBank/DDBJ whole genome shotgun (WGS) entry which is preliminary data.</text>
</comment>
<organism evidence="1 2">
    <name type="scientific">Hevea brasiliensis</name>
    <name type="common">Para rubber tree</name>
    <name type="synonym">Siphonia brasiliensis</name>
    <dbReference type="NCBI Taxonomy" id="3981"/>
    <lineage>
        <taxon>Eukaryota</taxon>
        <taxon>Viridiplantae</taxon>
        <taxon>Streptophyta</taxon>
        <taxon>Embryophyta</taxon>
        <taxon>Tracheophyta</taxon>
        <taxon>Spermatophyta</taxon>
        <taxon>Magnoliopsida</taxon>
        <taxon>eudicotyledons</taxon>
        <taxon>Gunneridae</taxon>
        <taxon>Pentapetalae</taxon>
        <taxon>rosids</taxon>
        <taxon>fabids</taxon>
        <taxon>Malpighiales</taxon>
        <taxon>Euphorbiaceae</taxon>
        <taxon>Crotonoideae</taxon>
        <taxon>Micrandreae</taxon>
        <taxon>Hevea</taxon>
    </lineage>
</organism>